<dbReference type="EMBL" id="PDJG01000001">
    <property type="protein sequence ID" value="PFG34980.1"/>
    <property type="molecule type" value="Genomic_DNA"/>
</dbReference>
<reference evidence="3 4" key="1">
    <citation type="submission" date="2017-10" db="EMBL/GenBank/DDBJ databases">
        <title>Sequencing the genomes of 1000 actinobacteria strains.</title>
        <authorList>
            <person name="Klenk H.-P."/>
        </authorList>
    </citation>
    <scope>NUCLEOTIDE SEQUENCE [LARGE SCALE GENOMIC DNA]</scope>
    <source>
        <strain evidence="3 4">DSM 18966</strain>
    </source>
</reference>
<comment type="caution">
    <text evidence="3">The sequence shown here is derived from an EMBL/GenBank/DDBJ whole genome shotgun (WGS) entry which is preliminary data.</text>
</comment>
<dbReference type="Proteomes" id="UP000225548">
    <property type="component" value="Unassembled WGS sequence"/>
</dbReference>
<gene>
    <name evidence="3" type="ORF">ATL42_2912</name>
</gene>
<sequence>MDFLTAATQADDLPVGLAVFFIALYLAIIVATFWVYSRIPAKAGYPWPWVFILLVPIANIVFVCLFAFKPWPIERELAATRAALQAATGSGYPRGQFGGQSAGQFGGSSTGQFGGSYTGQPGGSEPGGYVGGYDQGGSVSGYGQGTTGGYGQGGYTPQPPSDNPYSPKS</sequence>
<organism evidence="3 4">
    <name type="scientific">Sanguibacter antarcticus</name>
    <dbReference type="NCBI Taxonomy" id="372484"/>
    <lineage>
        <taxon>Bacteria</taxon>
        <taxon>Bacillati</taxon>
        <taxon>Actinomycetota</taxon>
        <taxon>Actinomycetes</taxon>
        <taxon>Micrococcales</taxon>
        <taxon>Sanguibacteraceae</taxon>
        <taxon>Sanguibacter</taxon>
    </lineage>
</organism>
<feature type="transmembrane region" description="Helical" evidence="2">
    <location>
        <begin position="12"/>
        <end position="35"/>
    </location>
</feature>
<dbReference type="RefSeq" id="WP_098455929.1">
    <property type="nucleotide sequence ID" value="NZ_PDJG01000001.1"/>
</dbReference>
<feature type="compositionally biased region" description="Gly residues" evidence="1">
    <location>
        <begin position="113"/>
        <end position="154"/>
    </location>
</feature>
<dbReference type="AlphaFoldDB" id="A0A2A9E9T7"/>
<evidence type="ECO:0000313" key="4">
    <source>
        <dbReference type="Proteomes" id="UP000225548"/>
    </source>
</evidence>
<accession>A0A2A9E9T7</accession>
<keyword evidence="2" id="KW-0472">Membrane</keyword>
<feature type="region of interest" description="Disordered" evidence="1">
    <location>
        <begin position="113"/>
        <end position="169"/>
    </location>
</feature>
<feature type="transmembrane region" description="Helical" evidence="2">
    <location>
        <begin position="47"/>
        <end position="68"/>
    </location>
</feature>
<protein>
    <submittedName>
        <fullName evidence="3">Uncharacterized protein</fullName>
    </submittedName>
</protein>
<keyword evidence="2" id="KW-0812">Transmembrane</keyword>
<evidence type="ECO:0000313" key="3">
    <source>
        <dbReference type="EMBL" id="PFG34980.1"/>
    </source>
</evidence>
<evidence type="ECO:0000256" key="2">
    <source>
        <dbReference type="SAM" id="Phobius"/>
    </source>
</evidence>
<keyword evidence="2" id="KW-1133">Transmembrane helix</keyword>
<dbReference type="OrthoDB" id="123194at2"/>
<keyword evidence="4" id="KW-1185">Reference proteome</keyword>
<evidence type="ECO:0000256" key="1">
    <source>
        <dbReference type="SAM" id="MobiDB-lite"/>
    </source>
</evidence>
<name>A0A2A9E9T7_9MICO</name>
<proteinExistence type="predicted"/>